<evidence type="ECO:0000313" key="2">
    <source>
        <dbReference type="EMBL" id="GBN68733.1"/>
    </source>
</evidence>
<comment type="caution">
    <text evidence="2">The sequence shown here is derived from an EMBL/GenBank/DDBJ whole genome shotgun (WGS) entry which is preliminary data.</text>
</comment>
<dbReference type="EMBL" id="BGPR01015306">
    <property type="protein sequence ID" value="GBN68733.1"/>
    <property type="molecule type" value="Genomic_DNA"/>
</dbReference>
<proteinExistence type="predicted"/>
<protein>
    <recommendedName>
        <fullName evidence="1">DUF4817 domain-containing protein</fullName>
    </recommendedName>
</protein>
<dbReference type="Proteomes" id="UP000499080">
    <property type="component" value="Unassembled WGS sequence"/>
</dbReference>
<accession>A0A4Y2QZF0</accession>
<gene>
    <name evidence="2" type="ORF">AVEN_133821_1</name>
</gene>
<organism evidence="2 3">
    <name type="scientific">Araneus ventricosus</name>
    <name type="common">Orbweaver spider</name>
    <name type="synonym">Epeira ventricosa</name>
    <dbReference type="NCBI Taxonomy" id="182803"/>
    <lineage>
        <taxon>Eukaryota</taxon>
        <taxon>Metazoa</taxon>
        <taxon>Ecdysozoa</taxon>
        <taxon>Arthropoda</taxon>
        <taxon>Chelicerata</taxon>
        <taxon>Arachnida</taxon>
        <taxon>Araneae</taxon>
        <taxon>Araneomorphae</taxon>
        <taxon>Entelegynae</taxon>
        <taxon>Araneoidea</taxon>
        <taxon>Araneidae</taxon>
        <taxon>Araneus</taxon>
    </lineage>
</organism>
<sequence>MVLSLEQWIFLVLEYHRLEHSFVQTRRSFQRKFDVRRGPSDNAMKTVRKIRMNGIHRIGNVGRPRSAVTEPNVDAVQQVILQQPRTSVRRVASRAALRRMTTHRNMRHNLHMFPYKIQTRQALSVNAVDTRYDFANAMLQLVDERDIDVRNIWFSDEAYFNFDGLVNK</sequence>
<dbReference type="AlphaFoldDB" id="A0A4Y2QZF0"/>
<dbReference type="PANTHER" id="PTHR47326">
    <property type="entry name" value="TRANSPOSABLE ELEMENT TC3 TRANSPOSASE-LIKE PROTEIN"/>
    <property type="match status" value="1"/>
</dbReference>
<dbReference type="PANTHER" id="PTHR47326:SF1">
    <property type="entry name" value="HTH PSQ-TYPE DOMAIN-CONTAINING PROTEIN"/>
    <property type="match status" value="1"/>
</dbReference>
<feature type="domain" description="DUF4817" evidence="1">
    <location>
        <begin position="4"/>
        <end position="54"/>
    </location>
</feature>
<reference evidence="2 3" key="1">
    <citation type="journal article" date="2019" name="Sci. Rep.">
        <title>Orb-weaving spider Araneus ventricosus genome elucidates the spidroin gene catalogue.</title>
        <authorList>
            <person name="Kono N."/>
            <person name="Nakamura H."/>
            <person name="Ohtoshi R."/>
            <person name="Moran D.A.P."/>
            <person name="Shinohara A."/>
            <person name="Yoshida Y."/>
            <person name="Fujiwara M."/>
            <person name="Mori M."/>
            <person name="Tomita M."/>
            <person name="Arakawa K."/>
        </authorList>
    </citation>
    <scope>NUCLEOTIDE SEQUENCE [LARGE SCALE GENOMIC DNA]</scope>
</reference>
<dbReference type="InterPro" id="IPR032135">
    <property type="entry name" value="DUF4817"/>
</dbReference>
<evidence type="ECO:0000313" key="3">
    <source>
        <dbReference type="Proteomes" id="UP000499080"/>
    </source>
</evidence>
<evidence type="ECO:0000259" key="1">
    <source>
        <dbReference type="Pfam" id="PF16087"/>
    </source>
</evidence>
<keyword evidence="3" id="KW-1185">Reference proteome</keyword>
<dbReference type="Pfam" id="PF16087">
    <property type="entry name" value="DUF4817"/>
    <property type="match status" value="1"/>
</dbReference>
<name>A0A4Y2QZF0_ARAVE</name>